<dbReference type="PANTHER" id="PTHR30093:SF2">
    <property type="entry name" value="TYPE II SECRETION SYSTEM PROTEIN H"/>
    <property type="match status" value="1"/>
</dbReference>
<dbReference type="PANTHER" id="PTHR30093">
    <property type="entry name" value="GENERAL SECRETION PATHWAY PROTEIN G"/>
    <property type="match status" value="1"/>
</dbReference>
<feature type="transmembrane region" description="Helical" evidence="1">
    <location>
        <begin position="12"/>
        <end position="36"/>
    </location>
</feature>
<gene>
    <name evidence="3" type="ORF">Enr8_37370</name>
</gene>
<comment type="caution">
    <text evidence="3">The sequence shown here is derived from an EMBL/GenBank/DDBJ whole genome shotgun (WGS) entry which is preliminary data.</text>
</comment>
<dbReference type="Gene3D" id="3.30.700.10">
    <property type="entry name" value="Glycoprotein, Type 4 Pilin"/>
    <property type="match status" value="1"/>
</dbReference>
<dbReference type="OrthoDB" id="254869at2"/>
<dbReference type="NCBIfam" id="TIGR02532">
    <property type="entry name" value="IV_pilin_GFxxxE"/>
    <property type="match status" value="1"/>
</dbReference>
<keyword evidence="4" id="KW-1185">Reference proteome</keyword>
<dbReference type="Pfam" id="PF07596">
    <property type="entry name" value="SBP_bac_10"/>
    <property type="match status" value="1"/>
</dbReference>
<dbReference type="SUPFAM" id="SSF54523">
    <property type="entry name" value="Pili subunits"/>
    <property type="match status" value="1"/>
</dbReference>
<keyword evidence="1" id="KW-0472">Membrane</keyword>
<name>A0A5C5V265_9BACT</name>
<feature type="domain" description="DUF1559" evidence="2">
    <location>
        <begin position="37"/>
        <end position="292"/>
    </location>
</feature>
<dbReference type="InterPro" id="IPR011453">
    <property type="entry name" value="DUF1559"/>
</dbReference>
<sequence length="310" mass="33967">MTPDVRSRQRVGFTLVELLVVIAIIGVLIALLLPAVQQAREAARRMSCTNNMKQLGLGLHNYHDTYGRLPITQETVTETSGQKRALASWSRAILPFIEQGNISDAWDDDVNYGIAPNAQLNQTPISAYKCPTSPAEEVGTWKVTGDYDNDLAADEDYLAGVAEYSASSHLYDGTNYTTGMMDYKGEVSKRFRDVTDGLTNSIMLGEACGGPDKFYADKVKTGSLHKDRFHHWAGQNRISFRRFSVDGVTRFGGNCLVNCSGEGSNLFSWHPGGANVTLGDASVRFIPETIDVTTLERLVAIQDGEVVGEF</sequence>
<dbReference type="InterPro" id="IPR045584">
    <property type="entry name" value="Pilin-like"/>
</dbReference>
<dbReference type="InterPro" id="IPR027558">
    <property type="entry name" value="Pre_pil_HX9DG_C"/>
</dbReference>
<protein>
    <recommendedName>
        <fullName evidence="2">DUF1559 domain-containing protein</fullName>
    </recommendedName>
</protein>
<dbReference type="Pfam" id="PF07963">
    <property type="entry name" value="N_methyl"/>
    <property type="match status" value="1"/>
</dbReference>
<proteinExistence type="predicted"/>
<keyword evidence="1" id="KW-1133">Transmembrane helix</keyword>
<organism evidence="3 4">
    <name type="scientific">Blastopirellula retiformator</name>
    <dbReference type="NCBI Taxonomy" id="2527970"/>
    <lineage>
        <taxon>Bacteria</taxon>
        <taxon>Pseudomonadati</taxon>
        <taxon>Planctomycetota</taxon>
        <taxon>Planctomycetia</taxon>
        <taxon>Pirellulales</taxon>
        <taxon>Pirellulaceae</taxon>
        <taxon>Blastopirellula</taxon>
    </lineage>
</organism>
<evidence type="ECO:0000313" key="3">
    <source>
        <dbReference type="EMBL" id="TWT31812.1"/>
    </source>
</evidence>
<dbReference type="NCBIfam" id="TIGR04294">
    <property type="entry name" value="pre_pil_HX9DG"/>
    <property type="match status" value="1"/>
</dbReference>
<dbReference type="AlphaFoldDB" id="A0A5C5V265"/>
<reference evidence="3 4" key="1">
    <citation type="submission" date="2019-02" db="EMBL/GenBank/DDBJ databases">
        <title>Deep-cultivation of Planctomycetes and their phenomic and genomic characterization uncovers novel biology.</title>
        <authorList>
            <person name="Wiegand S."/>
            <person name="Jogler M."/>
            <person name="Boedeker C."/>
            <person name="Pinto D."/>
            <person name="Vollmers J."/>
            <person name="Rivas-Marin E."/>
            <person name="Kohn T."/>
            <person name="Peeters S.H."/>
            <person name="Heuer A."/>
            <person name="Rast P."/>
            <person name="Oberbeckmann S."/>
            <person name="Bunk B."/>
            <person name="Jeske O."/>
            <person name="Meyerdierks A."/>
            <person name="Storesund J.E."/>
            <person name="Kallscheuer N."/>
            <person name="Luecker S."/>
            <person name="Lage O.M."/>
            <person name="Pohl T."/>
            <person name="Merkel B.J."/>
            <person name="Hornburger P."/>
            <person name="Mueller R.-W."/>
            <person name="Bruemmer F."/>
            <person name="Labrenz M."/>
            <person name="Spormann A.M."/>
            <person name="Op Den Camp H."/>
            <person name="Overmann J."/>
            <person name="Amann R."/>
            <person name="Jetten M.S.M."/>
            <person name="Mascher T."/>
            <person name="Medema M.H."/>
            <person name="Devos D.P."/>
            <person name="Kaster A.-K."/>
            <person name="Ovreas L."/>
            <person name="Rohde M."/>
            <person name="Galperin M.Y."/>
            <person name="Jogler C."/>
        </authorList>
    </citation>
    <scope>NUCLEOTIDE SEQUENCE [LARGE SCALE GENOMIC DNA]</scope>
    <source>
        <strain evidence="3 4">Enr8</strain>
    </source>
</reference>
<keyword evidence="1" id="KW-0812">Transmembrane</keyword>
<evidence type="ECO:0000256" key="1">
    <source>
        <dbReference type="SAM" id="Phobius"/>
    </source>
</evidence>
<dbReference type="EMBL" id="SJPF01000004">
    <property type="protein sequence ID" value="TWT31812.1"/>
    <property type="molecule type" value="Genomic_DNA"/>
</dbReference>
<evidence type="ECO:0000259" key="2">
    <source>
        <dbReference type="Pfam" id="PF07596"/>
    </source>
</evidence>
<dbReference type="Proteomes" id="UP000318878">
    <property type="component" value="Unassembled WGS sequence"/>
</dbReference>
<dbReference type="InterPro" id="IPR012902">
    <property type="entry name" value="N_methyl_site"/>
</dbReference>
<accession>A0A5C5V265</accession>
<dbReference type="RefSeq" id="WP_146434253.1">
    <property type="nucleotide sequence ID" value="NZ_SJPF01000004.1"/>
</dbReference>
<evidence type="ECO:0000313" key="4">
    <source>
        <dbReference type="Proteomes" id="UP000318878"/>
    </source>
</evidence>